<evidence type="ECO:0000256" key="6">
    <source>
        <dbReference type="SAM" id="Phobius"/>
    </source>
</evidence>
<evidence type="ECO:0000256" key="2">
    <source>
        <dbReference type="ARBA" id="ARBA00022448"/>
    </source>
</evidence>
<reference evidence="9" key="1">
    <citation type="submission" date="2024-04" db="EMBL/GenBank/DDBJ databases">
        <authorList>
            <person name="Shaw F."/>
            <person name="Minotto A."/>
        </authorList>
    </citation>
    <scope>NUCLEOTIDE SEQUENCE [LARGE SCALE GENOMIC DNA]</scope>
</reference>
<evidence type="ECO:0000256" key="1">
    <source>
        <dbReference type="ARBA" id="ARBA00004141"/>
    </source>
</evidence>
<feature type="transmembrane region" description="Helical" evidence="6">
    <location>
        <begin position="488"/>
        <end position="515"/>
    </location>
</feature>
<evidence type="ECO:0000259" key="7">
    <source>
        <dbReference type="PROSITE" id="PS50850"/>
    </source>
</evidence>
<keyword evidence="3 6" id="KW-0812">Transmembrane</keyword>
<feature type="transmembrane region" description="Helical" evidence="6">
    <location>
        <begin position="165"/>
        <end position="187"/>
    </location>
</feature>
<comment type="subcellular location">
    <subcellularLocation>
        <location evidence="1">Membrane</location>
        <topology evidence="1">Multi-pass membrane protein</topology>
    </subcellularLocation>
</comment>
<dbReference type="SUPFAM" id="SSF103473">
    <property type="entry name" value="MFS general substrate transporter"/>
    <property type="match status" value="1"/>
</dbReference>
<dbReference type="InterPro" id="IPR036259">
    <property type="entry name" value="MFS_trans_sf"/>
</dbReference>
<feature type="transmembrane region" description="Helical" evidence="6">
    <location>
        <begin position="386"/>
        <end position="406"/>
    </location>
</feature>
<protein>
    <recommendedName>
        <fullName evidence="7">Major facilitator superfamily (MFS) profile domain-containing protein</fullName>
    </recommendedName>
</protein>
<accession>A0ABP1E8I6</accession>
<keyword evidence="4 6" id="KW-1133">Transmembrane helix</keyword>
<feature type="transmembrane region" description="Helical" evidence="6">
    <location>
        <begin position="199"/>
        <end position="223"/>
    </location>
</feature>
<feature type="transmembrane region" description="Helical" evidence="6">
    <location>
        <begin position="300"/>
        <end position="322"/>
    </location>
</feature>
<keyword evidence="9" id="KW-1185">Reference proteome</keyword>
<evidence type="ECO:0000256" key="3">
    <source>
        <dbReference type="ARBA" id="ARBA00022692"/>
    </source>
</evidence>
<dbReference type="InterPro" id="IPR011701">
    <property type="entry name" value="MFS"/>
</dbReference>
<dbReference type="PANTHER" id="PTHR23504">
    <property type="entry name" value="MAJOR FACILITATOR SUPERFAMILY DOMAIN-CONTAINING PROTEIN 10"/>
    <property type="match status" value="1"/>
</dbReference>
<feature type="transmembrane region" description="Helical" evidence="6">
    <location>
        <begin position="561"/>
        <end position="582"/>
    </location>
</feature>
<dbReference type="CDD" id="cd17330">
    <property type="entry name" value="MFS_SLC46_TetA_like"/>
    <property type="match status" value="1"/>
</dbReference>
<keyword evidence="2" id="KW-0813">Transport</keyword>
<dbReference type="PROSITE" id="PS50850">
    <property type="entry name" value="MFS"/>
    <property type="match status" value="1"/>
</dbReference>
<name>A0ABP1E8I6_9APHY</name>
<dbReference type="InterPro" id="IPR020846">
    <property type="entry name" value="MFS_dom"/>
</dbReference>
<feature type="domain" description="Major facilitator superfamily (MFS) profile" evidence="7">
    <location>
        <begin position="126"/>
        <end position="590"/>
    </location>
</feature>
<keyword evidence="5 6" id="KW-0472">Membrane</keyword>
<organism evidence="8 9">
    <name type="scientific">Somion occarium</name>
    <dbReference type="NCBI Taxonomy" id="3059160"/>
    <lineage>
        <taxon>Eukaryota</taxon>
        <taxon>Fungi</taxon>
        <taxon>Dikarya</taxon>
        <taxon>Basidiomycota</taxon>
        <taxon>Agaricomycotina</taxon>
        <taxon>Agaricomycetes</taxon>
        <taxon>Polyporales</taxon>
        <taxon>Cerrenaceae</taxon>
        <taxon>Somion</taxon>
    </lineage>
</organism>
<dbReference type="Proteomes" id="UP001497453">
    <property type="component" value="Chromosome 9"/>
</dbReference>
<evidence type="ECO:0000313" key="8">
    <source>
        <dbReference type="EMBL" id="CAL1716371.1"/>
    </source>
</evidence>
<feature type="transmembrane region" description="Helical" evidence="6">
    <location>
        <begin position="426"/>
        <end position="446"/>
    </location>
</feature>
<dbReference type="EMBL" id="OZ037952">
    <property type="protein sequence ID" value="CAL1716371.1"/>
    <property type="molecule type" value="Genomic_DNA"/>
</dbReference>
<gene>
    <name evidence="8" type="ORF">GFSPODELE1_LOCUS10724</name>
</gene>
<dbReference type="Pfam" id="PF07690">
    <property type="entry name" value="MFS_1"/>
    <property type="match status" value="1"/>
</dbReference>
<dbReference type="PANTHER" id="PTHR23504:SF15">
    <property type="entry name" value="MAJOR FACILITATOR SUPERFAMILY (MFS) PROFILE DOMAIN-CONTAINING PROTEIN"/>
    <property type="match status" value="1"/>
</dbReference>
<proteinExistence type="predicted"/>
<sequence length="598" mass="66121">MGRPVRRSPLSAEAGLLTSLRRGVWCTYSQSVRLDWRGGRTNGTNDDELWMPHKGSIDVRKHPPHDIFTFVYIPLTPYFTRDSFLRPNYFVVIIPSLMTATISDEETPLLHEQQHKKAPTPLPWAQFTILLVLQLAEPLTSQVINPFAPQFIRDSGITHGDETRVGYYVGLMQSIFFATQAMTVLHWSRLSDHLGRKPIIMTGLFGLSLSMYSFGMSTTYWGAVLSRSLNGALNGNVGVLKSMVAEITDSTNLAQAYAYLPIAWASGQALGPAIGGYLSRPTEQFPDVFGNSEFLKEYPYFLACAVPATFSAVAWLVTYLFIHETVSHPLSLRSFIKLRTGKANLQLQNDDASQDTLVEATDDISLKKDIIENKPFPLKALLIPRVIMSAFNYACLALVDITLRSVQPVFFATPVELGGLGLPPYMIGRILSIFGILNGIIQIFFFAKVHNRFGTKRVYIFGLASALVVFASFPVINLLAKVEQEHSWFVWAAVGFQIVTSIIINFSYGCIFIYITASSPNKASLGTVNGLAQVGVSIMRTIGPATANSLFSLSIDKQHHYLGGNLVYVVLAFIACVSLIVADRLPSKAWTHDDDLSS</sequence>
<evidence type="ECO:0000256" key="4">
    <source>
        <dbReference type="ARBA" id="ARBA00022989"/>
    </source>
</evidence>
<evidence type="ECO:0000256" key="5">
    <source>
        <dbReference type="ARBA" id="ARBA00023136"/>
    </source>
</evidence>
<evidence type="ECO:0000313" key="9">
    <source>
        <dbReference type="Proteomes" id="UP001497453"/>
    </source>
</evidence>
<dbReference type="Gene3D" id="1.20.1250.20">
    <property type="entry name" value="MFS general substrate transporter like domains"/>
    <property type="match status" value="1"/>
</dbReference>
<feature type="transmembrane region" description="Helical" evidence="6">
    <location>
        <begin position="458"/>
        <end position="476"/>
    </location>
</feature>